<dbReference type="Proteomes" id="UP000468591">
    <property type="component" value="Unassembled WGS sequence"/>
</dbReference>
<protein>
    <submittedName>
        <fullName evidence="1">Uncharacterized protein</fullName>
    </submittedName>
</protein>
<dbReference type="EMBL" id="JAABNT010000020">
    <property type="protein sequence ID" value="NEK24736.1"/>
    <property type="molecule type" value="Genomic_DNA"/>
</dbReference>
<name>A0A6P0CI19_9RHOB</name>
<evidence type="ECO:0000313" key="2">
    <source>
        <dbReference type="Proteomes" id="UP000468591"/>
    </source>
</evidence>
<proteinExistence type="predicted"/>
<evidence type="ECO:0000313" key="1">
    <source>
        <dbReference type="EMBL" id="NEK24736.1"/>
    </source>
</evidence>
<comment type="caution">
    <text evidence="1">The sequence shown here is derived from an EMBL/GenBank/DDBJ whole genome shotgun (WGS) entry which is preliminary data.</text>
</comment>
<organism evidence="1 2">
    <name type="scientific">Sulfitobacter sediminilitoris</name>
    <dbReference type="NCBI Taxonomy" id="2698830"/>
    <lineage>
        <taxon>Bacteria</taxon>
        <taxon>Pseudomonadati</taxon>
        <taxon>Pseudomonadota</taxon>
        <taxon>Alphaproteobacteria</taxon>
        <taxon>Rhodobacterales</taxon>
        <taxon>Roseobacteraceae</taxon>
        <taxon>Sulfitobacter</taxon>
    </lineage>
</organism>
<dbReference type="AlphaFoldDB" id="A0A6P0CI19"/>
<accession>A0A6P0CI19</accession>
<keyword evidence="2" id="KW-1185">Reference proteome</keyword>
<gene>
    <name evidence="1" type="ORF">GV827_20385</name>
</gene>
<sequence>MPLEVGSKVVDGNLSDWNDVRPLFSQTGFGDYALYGETWANGTIFAISGTAAIGTGTTIWLDTDLDRSTGYQIWGFTGGAEYNIQIAADGSAALYSGAGWETLIAELEVEYGPDNLTIEVAFPASVLSLDNAFRVYADVNDQVFLPGDYSNIDLVVPVEGQSVPATVVVGHITLDGDLSDWAENTVLYADDNGSALRGTISGEYAVFALSAPLQIGQATTIWLDTDLDRSTGHQIWGFAGGAEYNIEIAVDGSAALYAGNSGETFVADLDARYAADGTIAEVAVPLALAGIVDSVRVLADINNSIFLPGDYANVDLIVDPGDQTPPTPVAVGDLTLDGDLSDWAENTVLYADDNGSALRGTISGEYAVFALSAPLQ</sequence>
<feature type="non-terminal residue" evidence="1">
    <location>
        <position position="376"/>
    </location>
</feature>
<reference evidence="1 2" key="1">
    <citation type="submission" date="2020-01" db="EMBL/GenBank/DDBJ databases">
        <title>Sulfitobacter sediminilitoris sp. nov., isolated from a tidal flat.</title>
        <authorList>
            <person name="Park S."/>
            <person name="Yoon J.-H."/>
        </authorList>
    </citation>
    <scope>NUCLEOTIDE SEQUENCE [LARGE SCALE GENOMIC DNA]</scope>
    <source>
        <strain evidence="1 2">JBTF-M27</strain>
    </source>
</reference>